<dbReference type="InterPro" id="IPR046532">
    <property type="entry name" value="DUF6597"/>
</dbReference>
<reference evidence="5" key="1">
    <citation type="journal article" date="2014" name="Int. J. Syst. Evol. Microbiol.">
        <title>Complete genome sequence of Corynebacterium casei LMG S-19264T (=DSM 44701T), isolated from a smear-ripened cheese.</title>
        <authorList>
            <consortium name="US DOE Joint Genome Institute (JGI-PGF)"/>
            <person name="Walter F."/>
            <person name="Albersmeier A."/>
            <person name="Kalinowski J."/>
            <person name="Ruckert C."/>
        </authorList>
    </citation>
    <scope>NUCLEOTIDE SEQUENCE</scope>
    <source>
        <strain evidence="5">CCM 7905</strain>
    </source>
</reference>
<proteinExistence type="predicted"/>
<evidence type="ECO:0000256" key="1">
    <source>
        <dbReference type="ARBA" id="ARBA00023015"/>
    </source>
</evidence>
<dbReference type="GO" id="GO:0003700">
    <property type="term" value="F:DNA-binding transcription factor activity"/>
    <property type="evidence" value="ECO:0007669"/>
    <property type="project" value="InterPro"/>
</dbReference>
<evidence type="ECO:0000256" key="3">
    <source>
        <dbReference type="ARBA" id="ARBA00023163"/>
    </source>
</evidence>
<reference evidence="5" key="2">
    <citation type="submission" date="2020-09" db="EMBL/GenBank/DDBJ databases">
        <authorList>
            <person name="Sun Q."/>
            <person name="Sedlacek I."/>
        </authorList>
    </citation>
    <scope>NUCLEOTIDE SEQUENCE</scope>
    <source>
        <strain evidence="5">CCM 7905</strain>
    </source>
</reference>
<name>A0A917CT08_9NOCA</name>
<dbReference type="PROSITE" id="PS01124">
    <property type="entry name" value="HTH_ARAC_FAMILY_2"/>
    <property type="match status" value="1"/>
</dbReference>
<dbReference type="EMBL" id="BMCU01000001">
    <property type="protein sequence ID" value="GGF95992.1"/>
    <property type="molecule type" value="Genomic_DNA"/>
</dbReference>
<dbReference type="SMART" id="SM00342">
    <property type="entry name" value="HTH_ARAC"/>
    <property type="match status" value="1"/>
</dbReference>
<dbReference type="Proteomes" id="UP000654257">
    <property type="component" value="Unassembled WGS sequence"/>
</dbReference>
<gene>
    <name evidence="5" type="ORF">GCM10007304_07390</name>
</gene>
<protein>
    <submittedName>
        <fullName evidence="5">AraC family transcriptional regulator</fullName>
    </submittedName>
</protein>
<evidence type="ECO:0000259" key="4">
    <source>
        <dbReference type="PROSITE" id="PS01124"/>
    </source>
</evidence>
<keyword evidence="6" id="KW-1185">Reference proteome</keyword>
<sequence length="226" mass="23875">MYTEWDSPVDGAVLWSSSGTDAPTRVLPDGCMDIIWHGDGVLVVGPDTGAHLSTLGAGRTLVALRFAPGVGPLVLGVPAHELRDTQVRLDEVWSGRDARLIHDADDPASALHTVAAQRLSVASSDFPARLVARAIASGATVGDLARRTAWSERQLHRKCLPAFGYGPKTLARILRFDRAMALSDSGVAPSVVAGRLGYSDQAHLSREVKALSGLTLGQLAAKRSTP</sequence>
<comment type="caution">
    <text evidence="5">The sequence shown here is derived from an EMBL/GenBank/DDBJ whole genome shotgun (WGS) entry which is preliminary data.</text>
</comment>
<feature type="domain" description="HTH araC/xylS-type" evidence="4">
    <location>
        <begin position="125"/>
        <end position="222"/>
    </location>
</feature>
<evidence type="ECO:0000313" key="5">
    <source>
        <dbReference type="EMBL" id="GGF95992.1"/>
    </source>
</evidence>
<keyword evidence="1" id="KW-0805">Transcription regulation</keyword>
<dbReference type="AlphaFoldDB" id="A0A917CT08"/>
<dbReference type="PANTHER" id="PTHR46796:SF15">
    <property type="entry name" value="BLL1074 PROTEIN"/>
    <property type="match status" value="1"/>
</dbReference>
<dbReference type="InterPro" id="IPR050204">
    <property type="entry name" value="AraC_XylS_family_regulators"/>
</dbReference>
<dbReference type="Gene3D" id="1.10.10.60">
    <property type="entry name" value="Homeodomain-like"/>
    <property type="match status" value="1"/>
</dbReference>
<dbReference type="Pfam" id="PF12833">
    <property type="entry name" value="HTH_18"/>
    <property type="match status" value="1"/>
</dbReference>
<dbReference type="PANTHER" id="PTHR46796">
    <property type="entry name" value="HTH-TYPE TRANSCRIPTIONAL ACTIVATOR RHAS-RELATED"/>
    <property type="match status" value="1"/>
</dbReference>
<dbReference type="RefSeq" id="WP_188543315.1">
    <property type="nucleotide sequence ID" value="NZ_BMCU01000001.1"/>
</dbReference>
<organism evidence="5 6">
    <name type="scientific">Rhodococcoides trifolii</name>
    <dbReference type="NCBI Taxonomy" id="908250"/>
    <lineage>
        <taxon>Bacteria</taxon>
        <taxon>Bacillati</taxon>
        <taxon>Actinomycetota</taxon>
        <taxon>Actinomycetes</taxon>
        <taxon>Mycobacteriales</taxon>
        <taxon>Nocardiaceae</taxon>
        <taxon>Rhodococcoides</taxon>
    </lineage>
</organism>
<evidence type="ECO:0000313" key="6">
    <source>
        <dbReference type="Proteomes" id="UP000654257"/>
    </source>
</evidence>
<accession>A0A917CT08</accession>
<evidence type="ECO:0000256" key="2">
    <source>
        <dbReference type="ARBA" id="ARBA00023125"/>
    </source>
</evidence>
<dbReference type="InterPro" id="IPR018060">
    <property type="entry name" value="HTH_AraC"/>
</dbReference>
<keyword evidence="3" id="KW-0804">Transcription</keyword>
<dbReference type="Pfam" id="PF20240">
    <property type="entry name" value="DUF6597"/>
    <property type="match status" value="1"/>
</dbReference>
<dbReference type="GO" id="GO:0043565">
    <property type="term" value="F:sequence-specific DNA binding"/>
    <property type="evidence" value="ECO:0007669"/>
    <property type="project" value="InterPro"/>
</dbReference>
<keyword evidence="2" id="KW-0238">DNA-binding</keyword>